<dbReference type="Gene3D" id="3.30.530.20">
    <property type="match status" value="1"/>
</dbReference>
<protein>
    <recommendedName>
        <fullName evidence="3">DUF2867 domain-containing protein</fullName>
    </recommendedName>
</protein>
<organism evidence="1 2">
    <name type="scientific">Nocardioides lentus</name>
    <dbReference type="NCBI Taxonomy" id="338077"/>
    <lineage>
        <taxon>Bacteria</taxon>
        <taxon>Bacillati</taxon>
        <taxon>Actinomycetota</taxon>
        <taxon>Actinomycetes</taxon>
        <taxon>Propionibacteriales</taxon>
        <taxon>Nocardioidaceae</taxon>
        <taxon>Nocardioides</taxon>
    </lineage>
</organism>
<comment type="caution">
    <text evidence="1">The sequence shown here is derived from an EMBL/GenBank/DDBJ whole genome shotgun (WGS) entry which is preliminary data.</text>
</comment>
<keyword evidence="2" id="KW-1185">Reference proteome</keyword>
<dbReference type="RefSeq" id="WP_344007768.1">
    <property type="nucleotide sequence ID" value="NZ_BAAAMY010000005.1"/>
</dbReference>
<proteinExistence type="predicted"/>
<evidence type="ECO:0000313" key="2">
    <source>
        <dbReference type="Proteomes" id="UP001501612"/>
    </source>
</evidence>
<evidence type="ECO:0008006" key="3">
    <source>
        <dbReference type="Google" id="ProtNLM"/>
    </source>
</evidence>
<dbReference type="Proteomes" id="UP001501612">
    <property type="component" value="Unassembled WGS sequence"/>
</dbReference>
<sequence length="160" mass="17392">MTPTTSSRSTGLEADPDRAWSVVADGRPGPRWYLDAIPFRFRDALDVLARGRDRGHPAPGTRTLSAGDRAGFWAVLEADPDARRLVMEATVRAPGRVVFRTEVTPVVTGGCELTQSVTFHPAGLLGVTYLVVDLPAREVLTEWVHRRTCADVRRGAALTG</sequence>
<evidence type="ECO:0000313" key="1">
    <source>
        <dbReference type="EMBL" id="GAA1922853.1"/>
    </source>
</evidence>
<reference evidence="2" key="1">
    <citation type="journal article" date="2019" name="Int. J. Syst. Evol. Microbiol.">
        <title>The Global Catalogue of Microorganisms (GCM) 10K type strain sequencing project: providing services to taxonomists for standard genome sequencing and annotation.</title>
        <authorList>
            <consortium name="The Broad Institute Genomics Platform"/>
            <consortium name="The Broad Institute Genome Sequencing Center for Infectious Disease"/>
            <person name="Wu L."/>
            <person name="Ma J."/>
        </authorList>
    </citation>
    <scope>NUCLEOTIDE SEQUENCE [LARGE SCALE GENOMIC DNA]</scope>
    <source>
        <strain evidence="2">JCM 14046</strain>
    </source>
</reference>
<dbReference type="Pfam" id="PF11066">
    <property type="entry name" value="DUF2867"/>
    <property type="match status" value="1"/>
</dbReference>
<dbReference type="EMBL" id="BAAAMY010000005">
    <property type="protein sequence ID" value="GAA1922853.1"/>
    <property type="molecule type" value="Genomic_DNA"/>
</dbReference>
<dbReference type="InterPro" id="IPR023393">
    <property type="entry name" value="START-like_dom_sf"/>
</dbReference>
<dbReference type="InterPro" id="IPR021295">
    <property type="entry name" value="DUF2867"/>
</dbReference>
<accession>A0ABP5AYE9</accession>
<name>A0ABP5AYE9_9ACTN</name>
<dbReference type="SUPFAM" id="SSF55961">
    <property type="entry name" value="Bet v1-like"/>
    <property type="match status" value="1"/>
</dbReference>
<gene>
    <name evidence="1" type="ORF">GCM10009737_25500</name>
</gene>